<gene>
    <name evidence="1" type="ORF">LACBIDRAFT_302470</name>
</gene>
<sequence length="56" mass="6134">MGTGREVDRNVTRGIAKVGNWSSSEVEILYNSRIRGRGGNADGFRPNIAANELEEL</sequence>
<dbReference type="Proteomes" id="UP000001194">
    <property type="component" value="Unassembled WGS sequence"/>
</dbReference>
<dbReference type="KEGG" id="lbc:LACBIDRAFT_302470"/>
<dbReference type="AlphaFoldDB" id="B0DHQ3"/>
<accession>B0DHQ3</accession>
<evidence type="ECO:0000313" key="2">
    <source>
        <dbReference type="Proteomes" id="UP000001194"/>
    </source>
</evidence>
<organism evidence="2">
    <name type="scientific">Laccaria bicolor (strain S238N-H82 / ATCC MYA-4686)</name>
    <name type="common">Bicoloured deceiver</name>
    <name type="synonym">Laccaria laccata var. bicolor</name>
    <dbReference type="NCBI Taxonomy" id="486041"/>
    <lineage>
        <taxon>Eukaryota</taxon>
        <taxon>Fungi</taxon>
        <taxon>Dikarya</taxon>
        <taxon>Basidiomycota</taxon>
        <taxon>Agaricomycotina</taxon>
        <taxon>Agaricomycetes</taxon>
        <taxon>Agaricomycetidae</taxon>
        <taxon>Agaricales</taxon>
        <taxon>Agaricineae</taxon>
        <taxon>Hydnangiaceae</taxon>
        <taxon>Laccaria</taxon>
    </lineage>
</organism>
<evidence type="ECO:0000313" key="1">
    <source>
        <dbReference type="EMBL" id="EDR05767.1"/>
    </source>
</evidence>
<proteinExistence type="predicted"/>
<dbReference type="HOGENOM" id="CLU_3014577_0_0_1"/>
<dbReference type="EMBL" id="DS547111">
    <property type="protein sequence ID" value="EDR05767.1"/>
    <property type="molecule type" value="Genomic_DNA"/>
</dbReference>
<dbReference type="RefSeq" id="XP_001883443.1">
    <property type="nucleotide sequence ID" value="XM_001883408.1"/>
</dbReference>
<reference evidence="1 2" key="1">
    <citation type="journal article" date="2008" name="Nature">
        <title>The genome of Laccaria bicolor provides insights into mycorrhizal symbiosis.</title>
        <authorList>
            <person name="Martin F."/>
            <person name="Aerts A."/>
            <person name="Ahren D."/>
            <person name="Brun A."/>
            <person name="Danchin E.G.J."/>
            <person name="Duchaussoy F."/>
            <person name="Gibon J."/>
            <person name="Kohler A."/>
            <person name="Lindquist E."/>
            <person name="Pereda V."/>
            <person name="Salamov A."/>
            <person name="Shapiro H.J."/>
            <person name="Wuyts J."/>
            <person name="Blaudez D."/>
            <person name="Buee M."/>
            <person name="Brokstein P."/>
            <person name="Canbaeck B."/>
            <person name="Cohen D."/>
            <person name="Courty P.E."/>
            <person name="Coutinho P.M."/>
            <person name="Delaruelle C."/>
            <person name="Detter J.C."/>
            <person name="Deveau A."/>
            <person name="DiFazio S."/>
            <person name="Duplessis S."/>
            <person name="Fraissinet-Tachet L."/>
            <person name="Lucic E."/>
            <person name="Frey-Klett P."/>
            <person name="Fourrey C."/>
            <person name="Feussner I."/>
            <person name="Gay G."/>
            <person name="Grimwood J."/>
            <person name="Hoegger P.J."/>
            <person name="Jain P."/>
            <person name="Kilaru S."/>
            <person name="Labbe J."/>
            <person name="Lin Y.C."/>
            <person name="Legue V."/>
            <person name="Le Tacon F."/>
            <person name="Marmeisse R."/>
            <person name="Melayah D."/>
            <person name="Montanini B."/>
            <person name="Muratet M."/>
            <person name="Nehls U."/>
            <person name="Niculita-Hirzel H."/>
            <person name="Oudot-Le Secq M.P."/>
            <person name="Peter M."/>
            <person name="Quesneville H."/>
            <person name="Rajashekar B."/>
            <person name="Reich M."/>
            <person name="Rouhier N."/>
            <person name="Schmutz J."/>
            <person name="Yin T."/>
            <person name="Chalot M."/>
            <person name="Henrissat B."/>
            <person name="Kuees U."/>
            <person name="Lucas S."/>
            <person name="Van de Peer Y."/>
            <person name="Podila G.K."/>
            <person name="Polle A."/>
            <person name="Pukkila P.J."/>
            <person name="Richardson P.M."/>
            <person name="Rouze P."/>
            <person name="Sanders I.R."/>
            <person name="Stajich J.E."/>
            <person name="Tunlid A."/>
            <person name="Tuskan G."/>
            <person name="Grigoriev I.V."/>
        </authorList>
    </citation>
    <scope>NUCLEOTIDE SEQUENCE [LARGE SCALE GENOMIC DNA]</scope>
    <source>
        <strain evidence="2">S238N-H82 / ATCC MYA-4686</strain>
    </source>
</reference>
<dbReference type="GeneID" id="6079046"/>
<keyword evidence="2" id="KW-1185">Reference proteome</keyword>
<name>B0DHQ3_LACBS</name>
<dbReference type="InParanoid" id="B0DHQ3"/>
<protein>
    <submittedName>
        <fullName evidence="1">Predicted protein</fullName>
    </submittedName>
</protein>